<evidence type="ECO:0000256" key="1">
    <source>
        <dbReference type="ARBA" id="ARBA00000830"/>
    </source>
</evidence>
<dbReference type="InterPro" id="IPR006439">
    <property type="entry name" value="HAD-SF_hydro_IA"/>
</dbReference>
<dbReference type="EC" id="3.1.3.18" evidence="4"/>
<protein>
    <recommendedName>
        <fullName evidence="4">phosphoglycolate phosphatase</fullName>
        <ecNumber evidence="4">3.1.3.18</ecNumber>
    </recommendedName>
</protein>
<dbReference type="Pfam" id="PF00293">
    <property type="entry name" value="NUDIX"/>
    <property type="match status" value="1"/>
</dbReference>
<dbReference type="GO" id="GO:0005829">
    <property type="term" value="C:cytosol"/>
    <property type="evidence" value="ECO:0007669"/>
    <property type="project" value="TreeGrafter"/>
</dbReference>
<proteinExistence type="inferred from homology"/>
<dbReference type="Gene3D" id="3.90.79.10">
    <property type="entry name" value="Nucleoside Triphosphate Pyrophosphohydrolase"/>
    <property type="match status" value="1"/>
</dbReference>
<reference evidence="6" key="2">
    <citation type="submission" date="2022-12" db="EMBL/GenBank/DDBJ databases">
        <authorList>
            <person name="Sun Q."/>
            <person name="Kim S."/>
        </authorList>
    </citation>
    <scope>NUCLEOTIDE SEQUENCE</scope>
    <source>
        <strain evidence="6">KCTC 12343</strain>
    </source>
</reference>
<dbReference type="GO" id="GO:0008967">
    <property type="term" value="F:phosphoglycolate phosphatase activity"/>
    <property type="evidence" value="ECO:0007669"/>
    <property type="project" value="UniProtKB-EC"/>
</dbReference>
<dbReference type="Pfam" id="PF13419">
    <property type="entry name" value="HAD_2"/>
    <property type="match status" value="1"/>
</dbReference>
<dbReference type="SFLD" id="SFLDS00003">
    <property type="entry name" value="Haloacid_Dehalogenase"/>
    <property type="match status" value="1"/>
</dbReference>
<name>A0AA87XT82_9BURK</name>
<dbReference type="InterPro" id="IPR059176">
    <property type="entry name" value="UDP-X_N"/>
</dbReference>
<dbReference type="SUPFAM" id="SSF55811">
    <property type="entry name" value="Nudix"/>
    <property type="match status" value="1"/>
</dbReference>
<dbReference type="Gene3D" id="6.10.250.1120">
    <property type="match status" value="1"/>
</dbReference>
<evidence type="ECO:0000313" key="6">
    <source>
        <dbReference type="EMBL" id="GGY26636.1"/>
    </source>
</evidence>
<dbReference type="PROSITE" id="PS51462">
    <property type="entry name" value="NUDIX"/>
    <property type="match status" value="1"/>
</dbReference>
<dbReference type="InterPro" id="IPR023214">
    <property type="entry name" value="HAD_sf"/>
</dbReference>
<dbReference type="PANTHER" id="PTHR43434">
    <property type="entry name" value="PHOSPHOGLYCOLATE PHOSPHATASE"/>
    <property type="match status" value="1"/>
</dbReference>
<dbReference type="SFLD" id="SFLDG01129">
    <property type="entry name" value="C1.5:_HAD__Beta-PGM__Phosphata"/>
    <property type="match status" value="1"/>
</dbReference>
<comment type="catalytic activity">
    <reaction evidence="1">
        <text>2-phosphoglycolate + H2O = glycolate + phosphate</text>
        <dbReference type="Rhea" id="RHEA:14369"/>
        <dbReference type="ChEBI" id="CHEBI:15377"/>
        <dbReference type="ChEBI" id="CHEBI:29805"/>
        <dbReference type="ChEBI" id="CHEBI:43474"/>
        <dbReference type="ChEBI" id="CHEBI:58033"/>
        <dbReference type="EC" id="3.1.3.18"/>
    </reaction>
</comment>
<dbReference type="InterPro" id="IPR036412">
    <property type="entry name" value="HAD-like_sf"/>
</dbReference>
<dbReference type="InterPro" id="IPR023198">
    <property type="entry name" value="PGP-like_dom2"/>
</dbReference>
<dbReference type="Proteomes" id="UP000628442">
    <property type="component" value="Unassembled WGS sequence"/>
</dbReference>
<sequence>MMTLTPGPFRAVLFDLDGTLANTLPLCIEAFRSAIEPVAGRTLSDAEIVATFGPSEEGTIRALAPQQYDECLAAYLRHYATKHADYPAVFEGMAELLHALRQRGVRLGMVTGKGAESTRLSLRQFGLENMFDVIETGSPQGPRKAEALRDVLAAWQLLPADAVYIGDAPSDITAARAVGMPIVSAAWAETADTATLRAMAPDLLADSVGELRSWLWPRLHAGAAAGGMWLGIAQRLQALAQAGLAYDPHVFDAERYQEVLALSQQMLSHLTGQPVAQLRDAIALERGYPTPKVDIRAVLFNGTDQVLMAREKHDGGRWSLPGGWADVGCTPFEVAVKEVREETGLDTEAVRLLALWDKRVHPHPPQAWYVYKAFVLCRPTGGALLADTPETSEVRWVSRHELPGLHLSVDRVTLSQLETLFAFAENPDLPTLCD</sequence>
<evidence type="ECO:0000256" key="3">
    <source>
        <dbReference type="ARBA" id="ARBA00006171"/>
    </source>
</evidence>
<evidence type="ECO:0000259" key="5">
    <source>
        <dbReference type="PROSITE" id="PS51462"/>
    </source>
</evidence>
<organism evidence="6 7">
    <name type="scientific">Pseudoduganella albidiflava</name>
    <dbReference type="NCBI Taxonomy" id="321983"/>
    <lineage>
        <taxon>Bacteria</taxon>
        <taxon>Pseudomonadati</taxon>
        <taxon>Pseudomonadota</taxon>
        <taxon>Betaproteobacteria</taxon>
        <taxon>Burkholderiales</taxon>
        <taxon>Oxalobacteraceae</taxon>
        <taxon>Telluria group</taxon>
        <taxon>Pseudoduganella</taxon>
    </lineage>
</organism>
<dbReference type="SUPFAM" id="SSF56784">
    <property type="entry name" value="HAD-like"/>
    <property type="match status" value="1"/>
</dbReference>
<dbReference type="InterPro" id="IPR015797">
    <property type="entry name" value="NUDIX_hydrolase-like_dom_sf"/>
</dbReference>
<reference evidence="6" key="1">
    <citation type="journal article" date="2014" name="Int. J. Syst. Evol. Microbiol.">
        <title>Complete genome sequence of Corynebacterium casei LMG S-19264T (=DSM 44701T), isolated from a smear-ripened cheese.</title>
        <authorList>
            <consortium name="US DOE Joint Genome Institute (JGI-PGF)"/>
            <person name="Walter F."/>
            <person name="Albersmeier A."/>
            <person name="Kalinowski J."/>
            <person name="Ruckert C."/>
        </authorList>
    </citation>
    <scope>NUCLEOTIDE SEQUENCE</scope>
    <source>
        <strain evidence="6">KCTC 12343</strain>
    </source>
</reference>
<dbReference type="Gene3D" id="3.40.50.1000">
    <property type="entry name" value="HAD superfamily/HAD-like"/>
    <property type="match status" value="1"/>
</dbReference>
<evidence type="ECO:0000313" key="7">
    <source>
        <dbReference type="Proteomes" id="UP000628442"/>
    </source>
</evidence>
<gene>
    <name evidence="6" type="ORF">GCM10007387_05830</name>
</gene>
<dbReference type="PANTHER" id="PTHR43434:SF1">
    <property type="entry name" value="PHOSPHOGLYCOLATE PHOSPHATASE"/>
    <property type="match status" value="1"/>
</dbReference>
<evidence type="ECO:0000256" key="2">
    <source>
        <dbReference type="ARBA" id="ARBA00004818"/>
    </source>
</evidence>
<dbReference type="RefSeq" id="WP_218943738.1">
    <property type="nucleotide sequence ID" value="NZ_BMWV01000001.1"/>
</dbReference>
<dbReference type="EMBL" id="BMWV01000001">
    <property type="protein sequence ID" value="GGY26636.1"/>
    <property type="molecule type" value="Genomic_DNA"/>
</dbReference>
<dbReference type="AlphaFoldDB" id="A0AA87XT82"/>
<dbReference type="Gene3D" id="1.10.150.240">
    <property type="entry name" value="Putative phosphatase, domain 2"/>
    <property type="match status" value="1"/>
</dbReference>
<comment type="similarity">
    <text evidence="3">Belongs to the HAD-like hydrolase superfamily. CbbY/CbbZ/Gph/YieH family.</text>
</comment>
<dbReference type="Pfam" id="PF12535">
    <property type="entry name" value="Nudix_N"/>
    <property type="match status" value="1"/>
</dbReference>
<dbReference type="InterPro" id="IPR000086">
    <property type="entry name" value="NUDIX_hydrolase_dom"/>
</dbReference>
<comment type="caution">
    <text evidence="6">The sequence shown here is derived from an EMBL/GenBank/DDBJ whole genome shotgun (WGS) entry which is preliminary data.</text>
</comment>
<dbReference type="GO" id="GO:0006281">
    <property type="term" value="P:DNA repair"/>
    <property type="evidence" value="ECO:0007669"/>
    <property type="project" value="TreeGrafter"/>
</dbReference>
<dbReference type="InterPro" id="IPR050155">
    <property type="entry name" value="HAD-like_hydrolase_sf"/>
</dbReference>
<evidence type="ECO:0000256" key="4">
    <source>
        <dbReference type="ARBA" id="ARBA00013078"/>
    </source>
</evidence>
<comment type="pathway">
    <text evidence="2">Organic acid metabolism; glycolate biosynthesis; glycolate from 2-phosphoglycolate: step 1/1.</text>
</comment>
<dbReference type="NCBIfam" id="TIGR01549">
    <property type="entry name" value="HAD-SF-IA-v1"/>
    <property type="match status" value="1"/>
</dbReference>
<feature type="domain" description="Nudix hydrolase" evidence="5">
    <location>
        <begin position="290"/>
        <end position="418"/>
    </location>
</feature>
<dbReference type="InterPro" id="IPR041492">
    <property type="entry name" value="HAD_2"/>
</dbReference>
<accession>A0AA87XT82</accession>